<accession>A0A4Q2KFU7</accession>
<protein>
    <recommendedName>
        <fullName evidence="2">Peptidase S9 prolyl oligopeptidase catalytic domain-containing protein</fullName>
    </recommendedName>
</protein>
<dbReference type="EMBL" id="SDOZ01000002">
    <property type="protein sequence ID" value="RXZ62262.1"/>
    <property type="molecule type" value="Genomic_DNA"/>
</dbReference>
<organism evidence="3 4">
    <name type="scientific">Candidatus Borkfalkia ceftriaxoniphila</name>
    <dbReference type="NCBI Taxonomy" id="2508949"/>
    <lineage>
        <taxon>Bacteria</taxon>
        <taxon>Bacillati</taxon>
        <taxon>Bacillota</taxon>
        <taxon>Clostridia</taxon>
        <taxon>Christensenellales</taxon>
        <taxon>Christensenellaceae</taxon>
        <taxon>Candidatus Borkfalkia</taxon>
    </lineage>
</organism>
<dbReference type="PANTHER" id="PTHR22946">
    <property type="entry name" value="DIENELACTONE HYDROLASE DOMAIN-CONTAINING PROTEIN-RELATED"/>
    <property type="match status" value="1"/>
</dbReference>
<dbReference type="Pfam" id="PF00326">
    <property type="entry name" value="Peptidase_S9"/>
    <property type="match status" value="1"/>
</dbReference>
<proteinExistence type="predicted"/>
<dbReference type="RefSeq" id="WP_129225799.1">
    <property type="nucleotide sequence ID" value="NZ_SDOZ01000002.1"/>
</dbReference>
<dbReference type="InterPro" id="IPR050261">
    <property type="entry name" value="FrsA_esterase"/>
</dbReference>
<dbReference type="AlphaFoldDB" id="A0A4Q2KFU7"/>
<name>A0A4Q2KFU7_9FIRM</name>
<reference evidence="3 4" key="1">
    <citation type="journal article" date="2019" name="Gut">
        <title>Antibiotics-induced monodominance of a novel gut bacterial order.</title>
        <authorList>
            <person name="Hildebrand F."/>
            <person name="Moitinho-Silva L."/>
            <person name="Blasche S."/>
            <person name="Jahn M.T."/>
            <person name="Gossmann T.I."/>
            <person name="Heuerta-Cepas J."/>
            <person name="Hercog R."/>
            <person name="Luetge M."/>
            <person name="Bahram M."/>
            <person name="Pryszlak A."/>
            <person name="Alves R.J."/>
            <person name="Waszak S.M."/>
            <person name="Zhu A."/>
            <person name="Ye L."/>
            <person name="Costea P.I."/>
            <person name="Aalvink S."/>
            <person name="Belzer C."/>
            <person name="Forslund S.K."/>
            <person name="Sunagawa S."/>
            <person name="Hentschel U."/>
            <person name="Merten C."/>
            <person name="Patil K.R."/>
            <person name="Benes V."/>
            <person name="Bork P."/>
        </authorList>
    </citation>
    <scope>NUCLEOTIDE SEQUENCE [LARGE SCALE GENOMIC DNA]</scope>
    <source>
        <strain evidence="3 4">HDS1380</strain>
    </source>
</reference>
<dbReference type="PROSITE" id="PS51257">
    <property type="entry name" value="PROKAR_LIPOPROTEIN"/>
    <property type="match status" value="1"/>
</dbReference>
<evidence type="ECO:0000313" key="4">
    <source>
        <dbReference type="Proteomes" id="UP000291269"/>
    </source>
</evidence>
<evidence type="ECO:0000313" key="3">
    <source>
        <dbReference type="EMBL" id="RXZ62262.1"/>
    </source>
</evidence>
<feature type="chain" id="PRO_5038993876" description="Peptidase S9 prolyl oligopeptidase catalytic domain-containing protein" evidence="1">
    <location>
        <begin position="30"/>
        <end position="418"/>
    </location>
</feature>
<evidence type="ECO:0000259" key="2">
    <source>
        <dbReference type="Pfam" id="PF00326"/>
    </source>
</evidence>
<dbReference type="GO" id="GO:0008236">
    <property type="term" value="F:serine-type peptidase activity"/>
    <property type="evidence" value="ECO:0007669"/>
    <property type="project" value="InterPro"/>
</dbReference>
<dbReference type="InterPro" id="IPR001375">
    <property type="entry name" value="Peptidase_S9_cat"/>
</dbReference>
<dbReference type="InterPro" id="IPR029058">
    <property type="entry name" value="AB_hydrolase_fold"/>
</dbReference>
<keyword evidence="1" id="KW-0732">Signal</keyword>
<dbReference type="Gene3D" id="3.40.50.1820">
    <property type="entry name" value="alpha/beta hydrolase"/>
    <property type="match status" value="1"/>
</dbReference>
<feature type="signal peptide" evidence="1">
    <location>
        <begin position="1"/>
        <end position="29"/>
    </location>
</feature>
<dbReference type="SUPFAM" id="SSF53474">
    <property type="entry name" value="alpha/beta-Hydrolases"/>
    <property type="match status" value="1"/>
</dbReference>
<evidence type="ECO:0000256" key="1">
    <source>
        <dbReference type="SAM" id="SignalP"/>
    </source>
</evidence>
<keyword evidence="4" id="KW-1185">Reference proteome</keyword>
<comment type="caution">
    <text evidence="3">The sequence shown here is derived from an EMBL/GenBank/DDBJ whole genome shotgun (WGS) entry which is preliminary data.</text>
</comment>
<dbReference type="GO" id="GO:0006508">
    <property type="term" value="P:proteolysis"/>
    <property type="evidence" value="ECO:0007669"/>
    <property type="project" value="InterPro"/>
</dbReference>
<feature type="domain" description="Peptidase S9 prolyl oligopeptidase catalytic" evidence="2">
    <location>
        <begin position="183"/>
        <end position="327"/>
    </location>
</feature>
<dbReference type="Proteomes" id="UP000291269">
    <property type="component" value="Unassembled WGS sequence"/>
</dbReference>
<sequence>MKRIKKWSALAIGLLTAVCMMVGCTDKGAGTPEDTFPYYPQRTQMKEDGQYYAPEGVEFPASLWQTPASERYEALDRGEIKAYFIQSVDDTKVFCYVGLPEGASAEDPVPAVVLVHGALGTAFYDWVRAWNDRGYAAVAMDTEGRMPKTDTSTYNAVYETSVMPHGPANASFTDCTKPIGEQWVYHALASVIASASFLKSFAGVDSSRMGITGVSYGGFLTCLAVGYDDRYAFAAPVYGCLSNAEGAGEFGSYIRNNEGADLWDDTGALAAGNAPILFVNSDTDTHFTLDSMARCIRAAKYGAATVIPGLTHGHAQGAEVREVFAFADEICLKKTPLVRVLTFPENGEIGIAVPESVKVSEAVQRYTLSETVDSSTEWAEEKATLSGGYVFVSAEKYKRHYYILLRDSRGLYAASVLV</sequence>
<dbReference type="OrthoDB" id="9770528at2"/>
<gene>
    <name evidence="3" type="ORF">ESZ91_07670</name>
</gene>